<dbReference type="SUPFAM" id="SSF55961">
    <property type="entry name" value="Bet v1-like"/>
    <property type="match status" value="1"/>
</dbReference>
<dbReference type="PANTHER" id="PTHR31338">
    <property type="entry name" value="POLYKETIDE CYCLASE/DEHYDRASE AND LIPID TRANSPORT SUPERFAMILY PROTEIN"/>
    <property type="match status" value="1"/>
</dbReference>
<comment type="similarity">
    <text evidence="1">Belongs to the MLP family.</text>
</comment>
<dbReference type="SMART" id="SM01037">
    <property type="entry name" value="Bet_v_1"/>
    <property type="match status" value="1"/>
</dbReference>
<dbReference type="GO" id="GO:0009738">
    <property type="term" value="P:abscisic acid-activated signaling pathway"/>
    <property type="evidence" value="ECO:0007669"/>
    <property type="project" value="InterPro"/>
</dbReference>
<proteinExistence type="inferred from homology"/>
<dbReference type="EMBL" id="JXTC01000051">
    <property type="protein sequence ID" value="PON94463.1"/>
    <property type="molecule type" value="Genomic_DNA"/>
</dbReference>
<evidence type="ECO:0000313" key="4">
    <source>
        <dbReference type="Proteomes" id="UP000237000"/>
    </source>
</evidence>
<dbReference type="InterPro" id="IPR052006">
    <property type="entry name" value="MLP-like"/>
</dbReference>
<dbReference type="InParanoid" id="A0A2P5F9J6"/>
<protein>
    <submittedName>
        <fullName evidence="3">Bet v I type allergen</fullName>
    </submittedName>
</protein>
<dbReference type="GO" id="GO:0038023">
    <property type="term" value="F:signaling receptor activity"/>
    <property type="evidence" value="ECO:0007669"/>
    <property type="project" value="InterPro"/>
</dbReference>
<feature type="domain" description="Bet v I/Major latex protein" evidence="2">
    <location>
        <begin position="2"/>
        <end position="155"/>
    </location>
</feature>
<sequence length="155" mass="17522">MAQIEKLETQVDVKSSPERFYQTFVRKHYLLPKLCPNVLKDVQRINGEWDSVGAVIQYSFVPEGNLSSHIDTLRVDAIDEKNKSIRYKVLDGSEAIKYYKTCSFTIQAMEKSEGGGSSAKASVEYEKQNEAIPPPTKYTQFAEAILKSVDGYLMN</sequence>
<dbReference type="PANTHER" id="PTHR31338:SF16">
    <property type="entry name" value="POLYKETIDE CYCLASE_DEHYDRASE AND LIPID TRANSPORT SUPERFAMILY PROTEIN"/>
    <property type="match status" value="1"/>
</dbReference>
<dbReference type="CDD" id="cd07816">
    <property type="entry name" value="Bet_v1-like"/>
    <property type="match status" value="1"/>
</dbReference>
<dbReference type="GO" id="GO:0010427">
    <property type="term" value="F:abscisic acid binding"/>
    <property type="evidence" value="ECO:0007669"/>
    <property type="project" value="InterPro"/>
</dbReference>
<reference evidence="4" key="1">
    <citation type="submission" date="2016-06" db="EMBL/GenBank/DDBJ databases">
        <title>Parallel loss of symbiosis genes in relatives of nitrogen-fixing non-legume Parasponia.</title>
        <authorList>
            <person name="Van Velzen R."/>
            <person name="Holmer R."/>
            <person name="Bu F."/>
            <person name="Rutten L."/>
            <person name="Van Zeijl A."/>
            <person name="Liu W."/>
            <person name="Santuari L."/>
            <person name="Cao Q."/>
            <person name="Sharma T."/>
            <person name="Shen D."/>
            <person name="Roswanjaya Y."/>
            <person name="Wardhani T."/>
            <person name="Kalhor M.S."/>
            <person name="Jansen J."/>
            <person name="Van den Hoogen J."/>
            <person name="Gungor B."/>
            <person name="Hartog M."/>
            <person name="Hontelez J."/>
            <person name="Verver J."/>
            <person name="Yang W.-C."/>
            <person name="Schijlen E."/>
            <person name="Repin R."/>
            <person name="Schilthuizen M."/>
            <person name="Schranz E."/>
            <person name="Heidstra R."/>
            <person name="Miyata K."/>
            <person name="Fedorova E."/>
            <person name="Kohlen W."/>
            <person name="Bisseling T."/>
            <person name="Smit S."/>
            <person name="Geurts R."/>
        </authorList>
    </citation>
    <scope>NUCLEOTIDE SEQUENCE [LARGE SCALE GENOMIC DNA]</scope>
    <source>
        <strain evidence="4">cv. RG33-2</strain>
    </source>
</reference>
<evidence type="ECO:0000256" key="1">
    <source>
        <dbReference type="ARBA" id="ARBA00038242"/>
    </source>
</evidence>
<dbReference type="STRING" id="63057.A0A2P5F9J6"/>
<organism evidence="3 4">
    <name type="scientific">Trema orientale</name>
    <name type="common">Charcoal tree</name>
    <name type="synonym">Celtis orientalis</name>
    <dbReference type="NCBI Taxonomy" id="63057"/>
    <lineage>
        <taxon>Eukaryota</taxon>
        <taxon>Viridiplantae</taxon>
        <taxon>Streptophyta</taxon>
        <taxon>Embryophyta</taxon>
        <taxon>Tracheophyta</taxon>
        <taxon>Spermatophyta</taxon>
        <taxon>Magnoliopsida</taxon>
        <taxon>eudicotyledons</taxon>
        <taxon>Gunneridae</taxon>
        <taxon>Pentapetalae</taxon>
        <taxon>rosids</taxon>
        <taxon>fabids</taxon>
        <taxon>Rosales</taxon>
        <taxon>Cannabaceae</taxon>
        <taxon>Trema</taxon>
    </lineage>
</organism>
<dbReference type="OrthoDB" id="1072116at2759"/>
<dbReference type="Gene3D" id="3.30.530.20">
    <property type="match status" value="1"/>
</dbReference>
<dbReference type="GO" id="GO:0006952">
    <property type="term" value="P:defense response"/>
    <property type="evidence" value="ECO:0007669"/>
    <property type="project" value="InterPro"/>
</dbReference>
<dbReference type="InterPro" id="IPR000916">
    <property type="entry name" value="Bet_v_I/MLP"/>
</dbReference>
<name>A0A2P5F9J6_TREOI</name>
<dbReference type="InterPro" id="IPR024949">
    <property type="entry name" value="Bet_v_I_allergen"/>
</dbReference>
<dbReference type="InterPro" id="IPR023393">
    <property type="entry name" value="START-like_dom_sf"/>
</dbReference>
<dbReference type="Proteomes" id="UP000237000">
    <property type="component" value="Unassembled WGS sequence"/>
</dbReference>
<dbReference type="AlphaFoldDB" id="A0A2P5F9J6"/>
<accession>A0A2P5F9J6</accession>
<gene>
    <name evidence="3" type="ORF">TorRG33x02_097100</name>
</gene>
<dbReference type="Pfam" id="PF00407">
    <property type="entry name" value="Bet_v_1"/>
    <property type="match status" value="1"/>
</dbReference>
<keyword evidence="4" id="KW-1185">Reference proteome</keyword>
<dbReference type="GO" id="GO:0004864">
    <property type="term" value="F:protein phosphatase inhibitor activity"/>
    <property type="evidence" value="ECO:0007669"/>
    <property type="project" value="InterPro"/>
</dbReference>
<dbReference type="PRINTS" id="PR00634">
    <property type="entry name" value="BETALLERGEN"/>
</dbReference>
<evidence type="ECO:0000259" key="2">
    <source>
        <dbReference type="SMART" id="SM01037"/>
    </source>
</evidence>
<comment type="caution">
    <text evidence="3">The sequence shown here is derived from an EMBL/GenBank/DDBJ whole genome shotgun (WGS) entry which is preliminary data.</text>
</comment>
<evidence type="ECO:0000313" key="3">
    <source>
        <dbReference type="EMBL" id="PON94463.1"/>
    </source>
</evidence>